<evidence type="ECO:0000313" key="3">
    <source>
        <dbReference type="EMBL" id="CAF3246333.1"/>
    </source>
</evidence>
<dbReference type="Proteomes" id="UP000663872">
    <property type="component" value="Unassembled WGS sequence"/>
</dbReference>
<keyword evidence="12" id="KW-1185">Reference proteome</keyword>
<feature type="chain" id="PRO_5036413808" evidence="1">
    <location>
        <begin position="20"/>
        <end position="377"/>
    </location>
</feature>
<dbReference type="Proteomes" id="UP000663869">
    <property type="component" value="Unassembled WGS sequence"/>
</dbReference>
<dbReference type="EMBL" id="CAJNYD010000333">
    <property type="protein sequence ID" value="CAF3246333.1"/>
    <property type="molecule type" value="Genomic_DNA"/>
</dbReference>
<dbReference type="Gene3D" id="3.40.630.40">
    <property type="entry name" value="Zn-dependent exopeptidases"/>
    <property type="match status" value="1"/>
</dbReference>
<dbReference type="Proteomes" id="UP000663838">
    <property type="component" value="Unassembled WGS sequence"/>
</dbReference>
<organism evidence="2 11">
    <name type="scientific">Rotaria socialis</name>
    <dbReference type="NCBI Taxonomy" id="392032"/>
    <lineage>
        <taxon>Eukaryota</taxon>
        <taxon>Metazoa</taxon>
        <taxon>Spiralia</taxon>
        <taxon>Gnathifera</taxon>
        <taxon>Rotifera</taxon>
        <taxon>Eurotatoria</taxon>
        <taxon>Bdelloidea</taxon>
        <taxon>Philodinida</taxon>
        <taxon>Philodinidae</taxon>
        <taxon>Rotaria</taxon>
    </lineage>
</organism>
<dbReference type="EMBL" id="CAJOBP010004469">
    <property type="protein sequence ID" value="CAF4441105.1"/>
    <property type="molecule type" value="Genomic_DNA"/>
</dbReference>
<feature type="signal peptide" evidence="1">
    <location>
        <begin position="1"/>
        <end position="19"/>
    </location>
</feature>
<evidence type="ECO:0000256" key="1">
    <source>
        <dbReference type="SAM" id="SignalP"/>
    </source>
</evidence>
<comment type="caution">
    <text evidence="2">The sequence shown here is derived from an EMBL/GenBank/DDBJ whole genome shotgun (WGS) entry which is preliminary data.</text>
</comment>
<keyword evidence="1" id="KW-0732">Signal</keyword>
<protein>
    <submittedName>
        <fullName evidence="2">Uncharacterized protein</fullName>
    </submittedName>
</protein>
<dbReference type="EMBL" id="CAJOBS010001157">
    <property type="protein sequence ID" value="CAF4695849.1"/>
    <property type="molecule type" value="Genomic_DNA"/>
</dbReference>
<dbReference type="Proteomes" id="UP000663862">
    <property type="component" value="Unassembled WGS sequence"/>
</dbReference>
<dbReference type="EMBL" id="CAJOBO010000130">
    <property type="protein sequence ID" value="CAF4137699.1"/>
    <property type="molecule type" value="Genomic_DNA"/>
</dbReference>
<evidence type="ECO:0000313" key="7">
    <source>
        <dbReference type="EMBL" id="CAF4137699.1"/>
    </source>
</evidence>
<evidence type="ECO:0000313" key="11">
    <source>
        <dbReference type="Proteomes" id="UP000663825"/>
    </source>
</evidence>
<dbReference type="Proteomes" id="UP000663873">
    <property type="component" value="Unassembled WGS sequence"/>
</dbReference>
<sequence>MLCVVFLLIKFFITDQKSSNDPPYVAEYFHLVSTIDKPIHLKKYYGMHESSIDFYPGTMNIILSVPHDGNIPSNLPRRPTSACRKLNSTNRKCYYQNPCVSPLFKTDTKNCRIHHGRDQNTRLLALALRYELNQLFSLKPFVIINRLERTKVDMNRFIDEGTFGASNTMHAWMRYHFYLRHARELIMGHKDNYREKGLLFDIHSQDHEHGWVELGYMLTSRQLSTNNYSLKSSSLASYLGTRFNPIELISGNKSLGYFITKYKYSSTPSPTFPFPPDHSYFEWGYTIEEYGRYNNFSAIMIESPSKELVNRTKLYDYARTLAIALHDYLIEIELLESLITHENINQTLINKQCNISKKLNVQIRVFMLLFIHVLNLI</sequence>
<dbReference type="EMBL" id="CAJNYT010003925">
    <property type="protein sequence ID" value="CAF3615886.1"/>
    <property type="molecule type" value="Genomic_DNA"/>
</dbReference>
<dbReference type="Proteomes" id="UP000663825">
    <property type="component" value="Unassembled WGS sequence"/>
</dbReference>
<dbReference type="EMBL" id="CAJNXB010000772">
    <property type="protein sequence ID" value="CAF3096095.1"/>
    <property type="molecule type" value="Genomic_DNA"/>
</dbReference>
<evidence type="ECO:0000313" key="12">
    <source>
        <dbReference type="Proteomes" id="UP000663873"/>
    </source>
</evidence>
<evidence type="ECO:0000313" key="10">
    <source>
        <dbReference type="EMBL" id="CAF4695849.1"/>
    </source>
</evidence>
<accession>A0A817N8P4</accession>
<evidence type="ECO:0000313" key="5">
    <source>
        <dbReference type="EMBL" id="CAF3584205.1"/>
    </source>
</evidence>
<dbReference type="Proteomes" id="UP000663851">
    <property type="component" value="Unassembled WGS sequence"/>
</dbReference>
<dbReference type="EMBL" id="CAJNYV010003515">
    <property type="protein sequence ID" value="CAF3584205.1"/>
    <property type="molecule type" value="Genomic_DNA"/>
</dbReference>
<evidence type="ECO:0000313" key="6">
    <source>
        <dbReference type="EMBL" id="CAF3615886.1"/>
    </source>
</evidence>
<dbReference type="Proteomes" id="UP000663833">
    <property type="component" value="Unassembled WGS sequence"/>
</dbReference>
<dbReference type="AlphaFoldDB" id="A0A817N8P4"/>
<dbReference type="Proteomes" id="UP000663865">
    <property type="component" value="Unassembled WGS sequence"/>
</dbReference>
<name>A0A817N8P4_9BILA</name>
<evidence type="ECO:0000313" key="9">
    <source>
        <dbReference type="EMBL" id="CAF4441105.1"/>
    </source>
</evidence>
<dbReference type="OrthoDB" id="71260at2759"/>
<evidence type="ECO:0000313" key="8">
    <source>
        <dbReference type="EMBL" id="CAF4307002.1"/>
    </source>
</evidence>
<reference evidence="2" key="1">
    <citation type="submission" date="2021-02" db="EMBL/GenBank/DDBJ databases">
        <authorList>
            <person name="Nowell W R."/>
        </authorList>
    </citation>
    <scope>NUCLEOTIDE SEQUENCE</scope>
</reference>
<gene>
    <name evidence="4" type="ORF">FME351_LOCUS12930</name>
    <name evidence="6" type="ORF">GRG538_LOCUS23415</name>
    <name evidence="7" type="ORF">HFQ381_LOCUS3547</name>
    <name evidence="5" type="ORF">KIK155_LOCUS20105</name>
    <name evidence="3" type="ORF">LUA448_LOCUS4565</name>
    <name evidence="2" type="ORF">TIS948_LOCUS6697</name>
    <name evidence="10" type="ORF">TOA249_LOCUS16739</name>
    <name evidence="8" type="ORF">TSG867_LOCUS6634</name>
    <name evidence="9" type="ORF">UJA718_LOCUS22099</name>
</gene>
<dbReference type="EMBL" id="CAJNYU010001520">
    <property type="protein sequence ID" value="CAF3444472.1"/>
    <property type="molecule type" value="Genomic_DNA"/>
</dbReference>
<evidence type="ECO:0000313" key="4">
    <source>
        <dbReference type="EMBL" id="CAF3444472.1"/>
    </source>
</evidence>
<evidence type="ECO:0000313" key="2">
    <source>
        <dbReference type="EMBL" id="CAF3096095.1"/>
    </source>
</evidence>
<dbReference type="EMBL" id="CAJOBQ010000249">
    <property type="protein sequence ID" value="CAF4307002.1"/>
    <property type="molecule type" value="Genomic_DNA"/>
</dbReference>
<proteinExistence type="predicted"/>